<dbReference type="RefSeq" id="WP_406855240.1">
    <property type="nucleotide sequence ID" value="NZ_CP157484.1"/>
</dbReference>
<evidence type="ECO:0008006" key="3">
    <source>
        <dbReference type="Google" id="ProtNLM"/>
    </source>
</evidence>
<dbReference type="EMBL" id="CP157484">
    <property type="protein sequence ID" value="XBO38404.1"/>
    <property type="molecule type" value="Genomic_DNA"/>
</dbReference>
<keyword evidence="1" id="KW-1133">Transmembrane helix</keyword>
<organism evidence="2">
    <name type="scientific">Alsobacter sp. KACC 23698</name>
    <dbReference type="NCBI Taxonomy" id="3149229"/>
    <lineage>
        <taxon>Bacteria</taxon>
        <taxon>Pseudomonadati</taxon>
        <taxon>Pseudomonadota</taxon>
        <taxon>Alphaproteobacteria</taxon>
        <taxon>Hyphomicrobiales</taxon>
        <taxon>Alsobacteraceae</taxon>
        <taxon>Alsobacter</taxon>
    </lineage>
</organism>
<sequence>MDTLLVWLLAIYSALALLKPVFFAVLPYGKRRSMLDRSYAGRTSATSRSDPILIVFCLVLVGLLARRGAEPASFLTGLLVGMTLIQVYFHRYSIPLNEAEAPPPPHSPIKTMSYAIQAAPGRAGIELAIIAVLLAWSLWSLLA</sequence>
<feature type="transmembrane region" description="Helical" evidence="1">
    <location>
        <begin position="6"/>
        <end position="28"/>
    </location>
</feature>
<protein>
    <recommendedName>
        <fullName evidence="3">DUF4149 domain-containing protein</fullName>
    </recommendedName>
</protein>
<feature type="transmembrane region" description="Helical" evidence="1">
    <location>
        <begin position="123"/>
        <end position="142"/>
    </location>
</feature>
<proteinExistence type="predicted"/>
<name>A0AAU7JE34_9HYPH</name>
<evidence type="ECO:0000256" key="1">
    <source>
        <dbReference type="SAM" id="Phobius"/>
    </source>
</evidence>
<accession>A0AAU7JE34</accession>
<gene>
    <name evidence="2" type="ORF">ABEG18_22305</name>
</gene>
<feature type="transmembrane region" description="Helical" evidence="1">
    <location>
        <begin position="49"/>
        <end position="66"/>
    </location>
</feature>
<evidence type="ECO:0000313" key="2">
    <source>
        <dbReference type="EMBL" id="XBO38404.1"/>
    </source>
</evidence>
<keyword evidence="1" id="KW-0812">Transmembrane</keyword>
<dbReference type="AlphaFoldDB" id="A0AAU7JE34"/>
<reference evidence="2" key="1">
    <citation type="submission" date="2024-05" db="EMBL/GenBank/DDBJ databases">
        <authorList>
            <person name="Kim S."/>
            <person name="Heo J."/>
            <person name="Choi H."/>
            <person name="Choi Y."/>
            <person name="Kwon S.-W."/>
            <person name="Kim Y."/>
        </authorList>
    </citation>
    <scope>NUCLEOTIDE SEQUENCE</scope>
    <source>
        <strain evidence="2">KACC 23698</strain>
    </source>
</reference>
<keyword evidence="1" id="KW-0472">Membrane</keyword>